<evidence type="ECO:0000256" key="1">
    <source>
        <dbReference type="ARBA" id="ARBA00001946"/>
    </source>
</evidence>
<dbReference type="GO" id="GO:0010333">
    <property type="term" value="F:terpene synthase activity"/>
    <property type="evidence" value="ECO:0007669"/>
    <property type="project" value="InterPro"/>
</dbReference>
<dbReference type="PANTHER" id="PTHR35201:SF4">
    <property type="entry name" value="BETA-PINACENE SYNTHASE-RELATED"/>
    <property type="match status" value="1"/>
</dbReference>
<dbReference type="Pfam" id="PF19086">
    <property type="entry name" value="Terpene_syn_C_2"/>
    <property type="match status" value="1"/>
</dbReference>
<evidence type="ECO:0000256" key="3">
    <source>
        <dbReference type="ARBA" id="ARBA00022723"/>
    </source>
</evidence>
<protein>
    <recommendedName>
        <fullName evidence="6">Terpene synthase</fullName>
        <ecNumber evidence="6">4.2.3.-</ecNumber>
    </recommendedName>
</protein>
<dbReference type="PANTHER" id="PTHR35201">
    <property type="entry name" value="TERPENE SYNTHASE"/>
    <property type="match status" value="1"/>
</dbReference>
<evidence type="ECO:0000313" key="8">
    <source>
        <dbReference type="Proteomes" id="UP000027222"/>
    </source>
</evidence>
<keyword evidence="4 6" id="KW-0460">Magnesium</keyword>
<name>A0A067T571_GALM3</name>
<comment type="similarity">
    <text evidence="2 6">Belongs to the terpene synthase family.</text>
</comment>
<dbReference type="HOGENOM" id="CLU_042538_2_1_1"/>
<sequence length="354" mass="40684">MSEQQYRLPDLLCDWPWTRYSSPHYPKAKKESSDWVNSFHPFSARGQKGFEACDLNLLASLTYSRRNEEFVRAGCDLMNFYFVYDEYTDVSDPVSAANLANIVIDAMKNPDAFPSNGSHLLGEMTRQFWRRASTLAKPGSPCFEHFIATSETYLHAVTQEAEDRASERIRSVDDYLDLRRDTCGARPTLAFIEFGLELPAEVTSHPVIVSLTEAAVDLIILVNDMHSYTREISCGLANHNIITAIMHEYNLDLQSAFDCLDAYANEVVTRFLSDLDRVPCWGDDVDERVWMYVDGLGQWVRGNDDWSCEGKRYYGDDGLRIMETRLVSLKLPKVRRRMARKWGWYGKVRQKFSA</sequence>
<proteinExistence type="inferred from homology"/>
<dbReference type="InterPro" id="IPR008949">
    <property type="entry name" value="Isoprenoid_synthase_dom_sf"/>
</dbReference>
<dbReference type="SFLD" id="SFLDS00005">
    <property type="entry name" value="Isoprenoid_Synthase_Type_I"/>
    <property type="match status" value="1"/>
</dbReference>
<dbReference type="EC" id="4.2.3.-" evidence="6"/>
<evidence type="ECO:0000256" key="6">
    <source>
        <dbReference type="RuleBase" id="RU366034"/>
    </source>
</evidence>
<gene>
    <name evidence="7" type="ORF">GALMADRAFT_266794</name>
</gene>
<accession>A0A067T571</accession>
<dbReference type="InterPro" id="IPR034686">
    <property type="entry name" value="Terpene_cyclase-like_2"/>
</dbReference>
<dbReference type="OrthoDB" id="6486656at2759"/>
<dbReference type="GO" id="GO:0046872">
    <property type="term" value="F:metal ion binding"/>
    <property type="evidence" value="ECO:0007669"/>
    <property type="project" value="UniProtKB-KW"/>
</dbReference>
<organism evidence="7 8">
    <name type="scientific">Galerina marginata (strain CBS 339.88)</name>
    <dbReference type="NCBI Taxonomy" id="685588"/>
    <lineage>
        <taxon>Eukaryota</taxon>
        <taxon>Fungi</taxon>
        <taxon>Dikarya</taxon>
        <taxon>Basidiomycota</taxon>
        <taxon>Agaricomycotina</taxon>
        <taxon>Agaricomycetes</taxon>
        <taxon>Agaricomycetidae</taxon>
        <taxon>Agaricales</taxon>
        <taxon>Agaricineae</taxon>
        <taxon>Strophariaceae</taxon>
        <taxon>Galerina</taxon>
    </lineage>
</organism>
<dbReference type="SFLD" id="SFLDG01020">
    <property type="entry name" value="Terpene_Cyclase_Like_2"/>
    <property type="match status" value="1"/>
</dbReference>
<comment type="cofactor">
    <cofactor evidence="1 6">
        <name>Mg(2+)</name>
        <dbReference type="ChEBI" id="CHEBI:18420"/>
    </cofactor>
</comment>
<dbReference type="EMBL" id="KL142375">
    <property type="protein sequence ID" value="KDR78286.1"/>
    <property type="molecule type" value="Genomic_DNA"/>
</dbReference>
<keyword evidence="5 6" id="KW-0456">Lyase</keyword>
<dbReference type="AlphaFoldDB" id="A0A067T571"/>
<evidence type="ECO:0000256" key="2">
    <source>
        <dbReference type="ARBA" id="ARBA00006333"/>
    </source>
</evidence>
<dbReference type="GO" id="GO:0008299">
    <property type="term" value="P:isoprenoid biosynthetic process"/>
    <property type="evidence" value="ECO:0007669"/>
    <property type="project" value="UniProtKB-ARBA"/>
</dbReference>
<dbReference type="Proteomes" id="UP000027222">
    <property type="component" value="Unassembled WGS sequence"/>
</dbReference>
<dbReference type="SMR" id="A0A067T571"/>
<dbReference type="Gene3D" id="1.10.600.10">
    <property type="entry name" value="Farnesyl Diphosphate Synthase"/>
    <property type="match status" value="1"/>
</dbReference>
<reference evidence="8" key="1">
    <citation type="journal article" date="2014" name="Proc. Natl. Acad. Sci. U.S.A.">
        <title>Extensive sampling of basidiomycete genomes demonstrates inadequacy of the white-rot/brown-rot paradigm for wood decay fungi.</title>
        <authorList>
            <person name="Riley R."/>
            <person name="Salamov A.A."/>
            <person name="Brown D.W."/>
            <person name="Nagy L.G."/>
            <person name="Floudas D."/>
            <person name="Held B.W."/>
            <person name="Levasseur A."/>
            <person name="Lombard V."/>
            <person name="Morin E."/>
            <person name="Otillar R."/>
            <person name="Lindquist E.A."/>
            <person name="Sun H."/>
            <person name="LaButti K.M."/>
            <person name="Schmutz J."/>
            <person name="Jabbour D."/>
            <person name="Luo H."/>
            <person name="Baker S.E."/>
            <person name="Pisabarro A.G."/>
            <person name="Walton J.D."/>
            <person name="Blanchette R.A."/>
            <person name="Henrissat B."/>
            <person name="Martin F."/>
            <person name="Cullen D."/>
            <person name="Hibbett D.S."/>
            <person name="Grigoriev I.V."/>
        </authorList>
    </citation>
    <scope>NUCLEOTIDE SEQUENCE [LARGE SCALE GENOMIC DNA]</scope>
    <source>
        <strain evidence="8">CBS 339.88</strain>
    </source>
</reference>
<evidence type="ECO:0000313" key="7">
    <source>
        <dbReference type="EMBL" id="KDR78286.1"/>
    </source>
</evidence>
<keyword evidence="8" id="KW-1185">Reference proteome</keyword>
<evidence type="ECO:0000256" key="5">
    <source>
        <dbReference type="ARBA" id="ARBA00023239"/>
    </source>
</evidence>
<evidence type="ECO:0000256" key="4">
    <source>
        <dbReference type="ARBA" id="ARBA00022842"/>
    </source>
</evidence>
<keyword evidence="3 6" id="KW-0479">Metal-binding</keyword>
<dbReference type="SUPFAM" id="SSF48576">
    <property type="entry name" value="Terpenoid synthases"/>
    <property type="match status" value="1"/>
</dbReference>